<accession>A0ABV6U0P5</accession>
<sequence length="402" mass="44244">MEERITYARATHGEEEIQAVVDVLRSGPQCLRIGKNVHEMETRVPALSGKRYGVMCNSGSSALYLAIELLDLPEGSEVITSPLTFSTDVAPIVRAGLVPVFVDVLPNTFNADPGKIEALISDRTGAILIPNLAGNCPDWDAIRGIADRHGLKVIEDTCDALGSRLRGTPTGSRADISATSFSMSHIITTAGTGGMVMMDDEQSRDRALLLRRWGRRSEPNLFGDNGIGRVFREDLDGVDYDNDFIFDTLSWNFEPSEVGAAYGVVQLNKLEQNFKRRKEIFAKYTAAFGAYPEFFTTPVETEDLDTAWLCYPVMVNADAPFTRSDLQEGIEAQGIDTRTVWSGNVTRHPMMNGVEFRQPAEGLPEADAVFERGMSLGMSHGLTEAEVVRIAEAIHTFASRWK</sequence>
<dbReference type="RefSeq" id="WP_394299610.1">
    <property type="nucleotide sequence ID" value="NZ_JBHMQT010000003.1"/>
</dbReference>
<evidence type="ECO:0000256" key="1">
    <source>
        <dbReference type="ARBA" id="ARBA00001933"/>
    </source>
</evidence>
<evidence type="ECO:0000256" key="2">
    <source>
        <dbReference type="RuleBase" id="RU004508"/>
    </source>
</evidence>
<keyword evidence="2" id="KW-0663">Pyridoxal phosphate</keyword>
<evidence type="ECO:0000313" key="3">
    <source>
        <dbReference type="EMBL" id="MFC0861415.1"/>
    </source>
</evidence>
<dbReference type="EMBL" id="JBHMQT010000003">
    <property type="protein sequence ID" value="MFC0861415.1"/>
    <property type="molecule type" value="Genomic_DNA"/>
</dbReference>
<dbReference type="PANTHER" id="PTHR30244">
    <property type="entry name" value="TRANSAMINASE"/>
    <property type="match status" value="1"/>
</dbReference>
<keyword evidence="3" id="KW-0032">Aminotransferase</keyword>
<dbReference type="InterPro" id="IPR000653">
    <property type="entry name" value="DegT/StrS_aminotransferase"/>
</dbReference>
<dbReference type="GO" id="GO:0008483">
    <property type="term" value="F:transaminase activity"/>
    <property type="evidence" value="ECO:0007669"/>
    <property type="project" value="UniProtKB-KW"/>
</dbReference>
<dbReference type="Gene3D" id="3.90.1150.10">
    <property type="entry name" value="Aspartate Aminotransferase, domain 1"/>
    <property type="match status" value="1"/>
</dbReference>
<reference evidence="3 4" key="1">
    <citation type="submission" date="2024-09" db="EMBL/GenBank/DDBJ databases">
        <authorList>
            <person name="Sun Q."/>
            <person name="Mori K."/>
        </authorList>
    </citation>
    <scope>NUCLEOTIDE SEQUENCE [LARGE SCALE GENOMIC DNA]</scope>
    <source>
        <strain evidence="3 4">TBRC 1851</strain>
    </source>
</reference>
<keyword evidence="3" id="KW-0808">Transferase</keyword>
<dbReference type="Pfam" id="PF01041">
    <property type="entry name" value="DegT_DnrJ_EryC1"/>
    <property type="match status" value="1"/>
</dbReference>
<organism evidence="3 4">
    <name type="scientific">Sphaerimonospora cavernae</name>
    <dbReference type="NCBI Taxonomy" id="1740611"/>
    <lineage>
        <taxon>Bacteria</taxon>
        <taxon>Bacillati</taxon>
        <taxon>Actinomycetota</taxon>
        <taxon>Actinomycetes</taxon>
        <taxon>Streptosporangiales</taxon>
        <taxon>Streptosporangiaceae</taxon>
        <taxon>Sphaerimonospora</taxon>
    </lineage>
</organism>
<dbReference type="InterPro" id="IPR015421">
    <property type="entry name" value="PyrdxlP-dep_Trfase_major"/>
</dbReference>
<proteinExistence type="inferred from homology"/>
<comment type="caution">
    <text evidence="3">The sequence shown here is derived from an EMBL/GenBank/DDBJ whole genome shotgun (WGS) entry which is preliminary data.</text>
</comment>
<comment type="similarity">
    <text evidence="2">Belongs to the DegT/DnrJ/EryC1 family.</text>
</comment>
<comment type="cofactor">
    <cofactor evidence="1">
        <name>pyridoxal 5'-phosphate</name>
        <dbReference type="ChEBI" id="CHEBI:597326"/>
    </cofactor>
</comment>
<keyword evidence="4" id="KW-1185">Reference proteome</keyword>
<name>A0ABV6U0P5_9ACTN</name>
<dbReference type="Proteomes" id="UP001589870">
    <property type="component" value="Unassembled WGS sequence"/>
</dbReference>
<dbReference type="PANTHER" id="PTHR30244:SF34">
    <property type="entry name" value="DTDP-4-AMINO-4,6-DIDEOXYGALACTOSE TRANSAMINASE"/>
    <property type="match status" value="1"/>
</dbReference>
<evidence type="ECO:0000313" key="4">
    <source>
        <dbReference type="Proteomes" id="UP001589870"/>
    </source>
</evidence>
<dbReference type="InterPro" id="IPR015422">
    <property type="entry name" value="PyrdxlP-dep_Trfase_small"/>
</dbReference>
<dbReference type="InterPro" id="IPR015424">
    <property type="entry name" value="PyrdxlP-dep_Trfase"/>
</dbReference>
<dbReference type="CDD" id="cd00616">
    <property type="entry name" value="AHBA_syn"/>
    <property type="match status" value="1"/>
</dbReference>
<dbReference type="Gene3D" id="3.40.640.10">
    <property type="entry name" value="Type I PLP-dependent aspartate aminotransferase-like (Major domain)"/>
    <property type="match status" value="1"/>
</dbReference>
<gene>
    <name evidence="3" type="ORF">ACFHYQ_03795</name>
</gene>
<dbReference type="SUPFAM" id="SSF53383">
    <property type="entry name" value="PLP-dependent transferases"/>
    <property type="match status" value="1"/>
</dbReference>
<dbReference type="PIRSF" id="PIRSF000390">
    <property type="entry name" value="PLP_StrS"/>
    <property type="match status" value="1"/>
</dbReference>
<protein>
    <submittedName>
        <fullName evidence="3">DegT/DnrJ/EryC1/StrS family aminotransferase</fullName>
    </submittedName>
</protein>